<keyword evidence="2" id="KW-1185">Reference proteome</keyword>
<dbReference type="OMA" id="SEPNMAH"/>
<dbReference type="Proteomes" id="UP000006671">
    <property type="component" value="Unassembled WGS sequence"/>
</dbReference>
<organism evidence="2">
    <name type="scientific">Naegleria gruberi</name>
    <name type="common">Amoeba</name>
    <dbReference type="NCBI Taxonomy" id="5762"/>
    <lineage>
        <taxon>Eukaryota</taxon>
        <taxon>Discoba</taxon>
        <taxon>Heterolobosea</taxon>
        <taxon>Tetramitia</taxon>
        <taxon>Eutetramitia</taxon>
        <taxon>Vahlkampfiidae</taxon>
        <taxon>Naegleria</taxon>
    </lineage>
</organism>
<name>D2VN13_NAEGR</name>
<dbReference type="InterPro" id="IPR052436">
    <property type="entry name" value="LTO1_adapter"/>
</dbReference>
<gene>
    <name evidence="1" type="ORF">NAEGRDRAFT_80600</name>
</gene>
<dbReference type="KEGG" id="ngr:NAEGRDRAFT_80600"/>
<reference evidence="1 2" key="1">
    <citation type="journal article" date="2010" name="Cell">
        <title>The genome of Naegleria gruberi illuminates early eukaryotic versatility.</title>
        <authorList>
            <person name="Fritz-Laylin L.K."/>
            <person name="Prochnik S.E."/>
            <person name="Ginger M.L."/>
            <person name="Dacks J.B."/>
            <person name="Carpenter M.L."/>
            <person name="Field M.C."/>
            <person name="Kuo A."/>
            <person name="Paredez A."/>
            <person name="Chapman J."/>
            <person name="Pham J."/>
            <person name="Shu S."/>
            <person name="Neupane R."/>
            <person name="Cipriano M."/>
            <person name="Mancuso J."/>
            <person name="Tu H."/>
            <person name="Salamov A."/>
            <person name="Lindquist E."/>
            <person name="Shapiro H."/>
            <person name="Lucas S."/>
            <person name="Grigoriev I.V."/>
            <person name="Cande W.Z."/>
            <person name="Fulton C."/>
            <person name="Rokhsar D.S."/>
            <person name="Dawson S.C."/>
        </authorList>
    </citation>
    <scope>NUCLEOTIDE SEQUENCE [LARGE SCALE GENOMIC DNA]</scope>
    <source>
        <strain evidence="1 2">NEG-M</strain>
    </source>
</reference>
<dbReference type="VEuPathDB" id="AmoebaDB:NAEGRDRAFT_80600"/>
<dbReference type="PANTHER" id="PTHR28532">
    <property type="entry name" value="GEO13458P1"/>
    <property type="match status" value="1"/>
</dbReference>
<evidence type="ECO:0000313" key="2">
    <source>
        <dbReference type="Proteomes" id="UP000006671"/>
    </source>
</evidence>
<dbReference type="InParanoid" id="D2VN13"/>
<dbReference type="GeneID" id="8851541"/>
<evidence type="ECO:0008006" key="3">
    <source>
        <dbReference type="Google" id="ProtNLM"/>
    </source>
</evidence>
<dbReference type="EMBL" id="GG738883">
    <property type="protein sequence ID" value="EFC41840.1"/>
    <property type="molecule type" value="Genomic_DNA"/>
</dbReference>
<accession>D2VN13</accession>
<dbReference type="OrthoDB" id="48036at2759"/>
<sequence length="138" mass="15972">MEDFDDLMDQVIHLERNLYENAKELGKNHGEQAARDEGFEFGVGYGRKAGLEIGEVIGLCIYIKSHITDVDEKTKERIIHTIQQIEKIITLDINWSNPSKNDLEEIVENLRNKKKLLEIRSKQVIGKVIVTQKQDYSF</sequence>
<dbReference type="RefSeq" id="XP_002674584.1">
    <property type="nucleotide sequence ID" value="XM_002674538.1"/>
</dbReference>
<protein>
    <recommendedName>
        <fullName evidence="3">Essential protein Yae1 N-terminal domain-containing protein</fullName>
    </recommendedName>
</protein>
<dbReference type="PANTHER" id="PTHR28532:SF1">
    <property type="entry name" value="ORAL CANCER OVEREXPRESSED 1"/>
    <property type="match status" value="1"/>
</dbReference>
<dbReference type="AlphaFoldDB" id="D2VN13"/>
<evidence type="ECO:0000313" key="1">
    <source>
        <dbReference type="EMBL" id="EFC41840.1"/>
    </source>
</evidence>
<proteinExistence type="predicted"/>